<dbReference type="SUPFAM" id="SSF81901">
    <property type="entry name" value="HCP-like"/>
    <property type="match status" value="1"/>
</dbReference>
<evidence type="ECO:0000313" key="7">
    <source>
        <dbReference type="Proteomes" id="UP000541444"/>
    </source>
</evidence>
<comment type="caution">
    <text evidence="6">The sequence shown here is derived from an EMBL/GenBank/DDBJ whole genome shotgun (WGS) entry which is preliminary data.</text>
</comment>
<evidence type="ECO:0000256" key="4">
    <source>
        <dbReference type="PROSITE-ProRule" id="PRU00134"/>
    </source>
</evidence>
<protein>
    <recommendedName>
        <fullName evidence="5">MYND-type domain-containing protein</fullName>
    </recommendedName>
</protein>
<dbReference type="Gene3D" id="6.10.140.2220">
    <property type="match status" value="1"/>
</dbReference>
<dbReference type="SUPFAM" id="SSF81383">
    <property type="entry name" value="F-box domain"/>
    <property type="match status" value="1"/>
</dbReference>
<dbReference type="PANTHER" id="PTHR46758">
    <property type="entry name" value="MYND DOMAIN-CONTAINING"/>
    <property type="match status" value="1"/>
</dbReference>
<feature type="domain" description="MYND-type" evidence="5">
    <location>
        <begin position="247"/>
        <end position="289"/>
    </location>
</feature>
<dbReference type="InterPro" id="IPR036047">
    <property type="entry name" value="F-box-like_dom_sf"/>
</dbReference>
<keyword evidence="3" id="KW-0862">Zinc</keyword>
<dbReference type="InterPro" id="IPR057136">
    <property type="entry name" value="At2g35280_TPR_dom"/>
</dbReference>
<dbReference type="PROSITE" id="PS50865">
    <property type="entry name" value="ZF_MYND_2"/>
    <property type="match status" value="1"/>
</dbReference>
<dbReference type="PANTHER" id="PTHR46758:SF2">
    <property type="entry name" value="OJ1485_B09.11 PROTEIN"/>
    <property type="match status" value="1"/>
</dbReference>
<evidence type="ECO:0000313" key="6">
    <source>
        <dbReference type="EMBL" id="KAF6161467.1"/>
    </source>
</evidence>
<dbReference type="EMBL" id="JACGCM010001129">
    <property type="protein sequence ID" value="KAF6161467.1"/>
    <property type="molecule type" value="Genomic_DNA"/>
</dbReference>
<evidence type="ECO:0000259" key="5">
    <source>
        <dbReference type="PROSITE" id="PS50865"/>
    </source>
</evidence>
<dbReference type="OrthoDB" id="514895at2759"/>
<dbReference type="SUPFAM" id="SSF144232">
    <property type="entry name" value="HIT/MYND zinc finger-like"/>
    <property type="match status" value="1"/>
</dbReference>
<sequence>MGEQICLKKLKSTRDYEPKEVDLFERLHDDLVISILCKLSSSSESPSDFISSRITCKRMYELCRNPIVLAKASPETFVRAKNWSESGRAYLVDCAKAGNVEACYTYGMILFYCFEYRKIGQSLIARAANQSHAAAMYSLAVIKLNGSGGADRRAGVILCHQAACLGHINALREFGHCLQDGYGISQNIPKGRQFLYIANTRDNSGSCGLLKDVGRNLLSNYRHPVNQFLTDWYSMQELGQGLRLCSNMGCGKPETTPHQFRRCAMCFEVNYCSRGCQMCDWKLRHKAECSQFDVDEVEVMLEEAVPEEAAGDT</sequence>
<dbReference type="InterPro" id="IPR002893">
    <property type="entry name" value="Znf_MYND"/>
</dbReference>
<dbReference type="Pfam" id="PF23310">
    <property type="entry name" value="TPR_27"/>
    <property type="match status" value="1"/>
</dbReference>
<dbReference type="Pfam" id="PF01753">
    <property type="entry name" value="zf-MYND"/>
    <property type="match status" value="1"/>
</dbReference>
<evidence type="ECO:0000256" key="1">
    <source>
        <dbReference type="ARBA" id="ARBA00022723"/>
    </source>
</evidence>
<accession>A0A7J7N2X4</accession>
<gene>
    <name evidence="6" type="ORF">GIB67_009346</name>
</gene>
<dbReference type="GO" id="GO:0008270">
    <property type="term" value="F:zinc ion binding"/>
    <property type="evidence" value="ECO:0007669"/>
    <property type="project" value="UniProtKB-KW"/>
</dbReference>
<dbReference type="InterPro" id="IPR044508">
    <property type="entry name" value="At5g50450/At1g67340-like"/>
</dbReference>
<dbReference type="FunFam" id="6.10.140.2220:FF:000033">
    <property type="entry name" value="Predicted protein"/>
    <property type="match status" value="1"/>
</dbReference>
<dbReference type="Proteomes" id="UP000541444">
    <property type="component" value="Unassembled WGS sequence"/>
</dbReference>
<evidence type="ECO:0000256" key="3">
    <source>
        <dbReference type="ARBA" id="ARBA00022833"/>
    </source>
</evidence>
<dbReference type="Gene3D" id="1.25.40.10">
    <property type="entry name" value="Tetratricopeptide repeat domain"/>
    <property type="match status" value="1"/>
</dbReference>
<dbReference type="InterPro" id="IPR011990">
    <property type="entry name" value="TPR-like_helical_dom_sf"/>
</dbReference>
<evidence type="ECO:0000256" key="2">
    <source>
        <dbReference type="ARBA" id="ARBA00022771"/>
    </source>
</evidence>
<keyword evidence="1" id="KW-0479">Metal-binding</keyword>
<keyword evidence="2 4" id="KW-0863">Zinc-finger</keyword>
<name>A0A7J7N2X4_9MAGN</name>
<dbReference type="AlphaFoldDB" id="A0A7J7N2X4"/>
<reference evidence="6 7" key="1">
    <citation type="journal article" date="2020" name="IScience">
        <title>Genome Sequencing of the Endangered Kingdonia uniflora (Circaeasteraceae, Ranunculales) Reveals Potential Mechanisms of Evolutionary Specialization.</title>
        <authorList>
            <person name="Sun Y."/>
            <person name="Deng T."/>
            <person name="Zhang A."/>
            <person name="Moore M.J."/>
            <person name="Landis J.B."/>
            <person name="Lin N."/>
            <person name="Zhang H."/>
            <person name="Zhang X."/>
            <person name="Huang J."/>
            <person name="Zhang X."/>
            <person name="Sun H."/>
            <person name="Wang H."/>
        </authorList>
    </citation>
    <scope>NUCLEOTIDE SEQUENCE [LARGE SCALE GENOMIC DNA]</scope>
    <source>
        <strain evidence="6">TB1705</strain>
        <tissue evidence="6">Leaf</tissue>
    </source>
</reference>
<organism evidence="6 7">
    <name type="scientific">Kingdonia uniflora</name>
    <dbReference type="NCBI Taxonomy" id="39325"/>
    <lineage>
        <taxon>Eukaryota</taxon>
        <taxon>Viridiplantae</taxon>
        <taxon>Streptophyta</taxon>
        <taxon>Embryophyta</taxon>
        <taxon>Tracheophyta</taxon>
        <taxon>Spermatophyta</taxon>
        <taxon>Magnoliopsida</taxon>
        <taxon>Ranunculales</taxon>
        <taxon>Circaeasteraceae</taxon>
        <taxon>Kingdonia</taxon>
    </lineage>
</organism>
<keyword evidence="7" id="KW-1185">Reference proteome</keyword>
<proteinExistence type="predicted"/>